<dbReference type="Proteomes" id="UP000317318">
    <property type="component" value="Chromosome"/>
</dbReference>
<dbReference type="AlphaFoldDB" id="A0A517QWT1"/>
<sequence>MSFADKCREIKRKKTPAVERVLLILRYYVRFSDEPHLVIGPISLFFDFVASFFRGIGGVI</sequence>
<evidence type="ECO:0000313" key="1">
    <source>
        <dbReference type="EMBL" id="QDT36091.1"/>
    </source>
</evidence>
<dbReference type="EMBL" id="CP036268">
    <property type="protein sequence ID" value="QDT36091.1"/>
    <property type="molecule type" value="Genomic_DNA"/>
</dbReference>
<gene>
    <name evidence="1" type="ORF">Pan189_04460</name>
</gene>
<dbReference type="KEGG" id="svp:Pan189_04460"/>
<reference evidence="1 2" key="1">
    <citation type="submission" date="2019-02" db="EMBL/GenBank/DDBJ databases">
        <title>Deep-cultivation of Planctomycetes and their phenomic and genomic characterization uncovers novel biology.</title>
        <authorList>
            <person name="Wiegand S."/>
            <person name="Jogler M."/>
            <person name="Boedeker C."/>
            <person name="Pinto D."/>
            <person name="Vollmers J."/>
            <person name="Rivas-Marin E."/>
            <person name="Kohn T."/>
            <person name="Peeters S.H."/>
            <person name="Heuer A."/>
            <person name="Rast P."/>
            <person name="Oberbeckmann S."/>
            <person name="Bunk B."/>
            <person name="Jeske O."/>
            <person name="Meyerdierks A."/>
            <person name="Storesund J.E."/>
            <person name="Kallscheuer N."/>
            <person name="Luecker S."/>
            <person name="Lage O.M."/>
            <person name="Pohl T."/>
            <person name="Merkel B.J."/>
            <person name="Hornburger P."/>
            <person name="Mueller R.-W."/>
            <person name="Bruemmer F."/>
            <person name="Labrenz M."/>
            <person name="Spormann A.M."/>
            <person name="Op den Camp H."/>
            <person name="Overmann J."/>
            <person name="Amann R."/>
            <person name="Jetten M.S.M."/>
            <person name="Mascher T."/>
            <person name="Medema M.H."/>
            <person name="Devos D.P."/>
            <person name="Kaster A.-K."/>
            <person name="Ovreas L."/>
            <person name="Rohde M."/>
            <person name="Galperin M.Y."/>
            <person name="Jogler C."/>
        </authorList>
    </citation>
    <scope>NUCLEOTIDE SEQUENCE [LARGE SCALE GENOMIC DNA]</scope>
    <source>
        <strain evidence="1 2">Pan189</strain>
    </source>
</reference>
<name>A0A517QWT1_9PLAN</name>
<proteinExistence type="predicted"/>
<keyword evidence="2" id="KW-1185">Reference proteome</keyword>
<organism evidence="1 2">
    <name type="scientific">Stratiformator vulcanicus</name>
    <dbReference type="NCBI Taxonomy" id="2527980"/>
    <lineage>
        <taxon>Bacteria</taxon>
        <taxon>Pseudomonadati</taxon>
        <taxon>Planctomycetota</taxon>
        <taxon>Planctomycetia</taxon>
        <taxon>Planctomycetales</taxon>
        <taxon>Planctomycetaceae</taxon>
        <taxon>Stratiformator</taxon>
    </lineage>
</organism>
<protein>
    <submittedName>
        <fullName evidence="1">Uncharacterized protein</fullName>
    </submittedName>
</protein>
<accession>A0A517QWT1</accession>
<evidence type="ECO:0000313" key="2">
    <source>
        <dbReference type="Proteomes" id="UP000317318"/>
    </source>
</evidence>